<evidence type="ECO:0000313" key="8">
    <source>
        <dbReference type="Proteomes" id="UP000315949"/>
    </source>
</evidence>
<dbReference type="InterPro" id="IPR006292">
    <property type="entry name" value="RNase_D"/>
</dbReference>
<dbReference type="CDD" id="cd06142">
    <property type="entry name" value="RNaseD_exo"/>
    <property type="match status" value="1"/>
</dbReference>
<dbReference type="RefSeq" id="WP_146309735.1">
    <property type="nucleotide sequence ID" value="NZ_VOHE01000001.1"/>
</dbReference>
<dbReference type="InterPro" id="IPR051086">
    <property type="entry name" value="RNase_D-like"/>
</dbReference>
<dbReference type="GO" id="GO:0003676">
    <property type="term" value="F:nucleic acid binding"/>
    <property type="evidence" value="ECO:0007669"/>
    <property type="project" value="InterPro"/>
</dbReference>
<evidence type="ECO:0000256" key="3">
    <source>
        <dbReference type="ARBA" id="ARBA00022722"/>
    </source>
</evidence>
<keyword evidence="8" id="KW-1185">Reference proteome</keyword>
<sequence length="377" mass="41556">MSSSPVSWIGSPADLKSCLSTALARVGLDTEFIRERTYWPKLSLVQLALEGAAGEPPRILLLDMLEPGMAEALVPLLADRSVTKVMHSASEDLVALRHACGTLPEPLFDTQVAAGLAGIAAGAGYQRLVQDLLGIAVDKGETRSDWMRRPLSPAQLAYAAEDVRHLFALHDALDARLQALGRRAWFEEDCARMLETARSDKGERWPHLSMRSAQLLDEAGQRRLLRLLRWRERQARRSDRPRAWVLDNELAVMLARQAPADRDALDRVLQAHPKAPRKLAAQLWEALTTPLPDENEAPPPRTGERDRKALRRLQDAVAARSGELGLPDGVLASRRWLESLLDGEDWPGVLSGWRRAQLEPALAPLLEPAGEAGATSV</sequence>
<dbReference type="GO" id="GO:0008408">
    <property type="term" value="F:3'-5' exonuclease activity"/>
    <property type="evidence" value="ECO:0007669"/>
    <property type="project" value="InterPro"/>
</dbReference>
<dbReference type="InterPro" id="IPR036397">
    <property type="entry name" value="RNaseH_sf"/>
</dbReference>
<evidence type="ECO:0000256" key="2">
    <source>
        <dbReference type="ARBA" id="ARBA00022694"/>
    </source>
</evidence>
<dbReference type="InterPro" id="IPR010997">
    <property type="entry name" value="HRDC-like_sf"/>
</dbReference>
<dbReference type="AlphaFoldDB" id="A0A5C5U5L7"/>
<dbReference type="EC" id="3.1.13.5" evidence="7"/>
<dbReference type="InterPro" id="IPR002562">
    <property type="entry name" value="3'-5'_exonuclease_dom"/>
</dbReference>
<dbReference type="PROSITE" id="PS50967">
    <property type="entry name" value="HRDC"/>
    <property type="match status" value="1"/>
</dbReference>
<dbReference type="PANTHER" id="PTHR47649">
    <property type="entry name" value="RIBONUCLEASE D"/>
    <property type="match status" value="1"/>
</dbReference>
<dbReference type="Pfam" id="PF01612">
    <property type="entry name" value="DNA_pol_A_exo1"/>
    <property type="match status" value="1"/>
</dbReference>
<dbReference type="NCBIfam" id="TIGR01388">
    <property type="entry name" value="rnd"/>
    <property type="match status" value="1"/>
</dbReference>
<dbReference type="InterPro" id="IPR002121">
    <property type="entry name" value="HRDC_dom"/>
</dbReference>
<dbReference type="Pfam" id="PF00570">
    <property type="entry name" value="HRDC"/>
    <property type="match status" value="1"/>
</dbReference>
<gene>
    <name evidence="7" type="primary">rnd</name>
    <name evidence="7" type="ORF">FQY79_00430</name>
</gene>
<dbReference type="SUPFAM" id="SSF53098">
    <property type="entry name" value="Ribonuclease H-like"/>
    <property type="match status" value="1"/>
</dbReference>
<keyword evidence="5" id="KW-0269">Exonuclease</keyword>
<evidence type="ECO:0000256" key="5">
    <source>
        <dbReference type="ARBA" id="ARBA00022839"/>
    </source>
</evidence>
<keyword evidence="2" id="KW-0819">tRNA processing</keyword>
<name>A0A5C5U5L7_9GAMM</name>
<dbReference type="InterPro" id="IPR044876">
    <property type="entry name" value="HRDC_dom_sf"/>
</dbReference>
<dbReference type="GO" id="GO:0033890">
    <property type="term" value="F:ribonuclease D activity"/>
    <property type="evidence" value="ECO:0007669"/>
    <property type="project" value="UniProtKB-EC"/>
</dbReference>
<dbReference type="GO" id="GO:0000166">
    <property type="term" value="F:nucleotide binding"/>
    <property type="evidence" value="ECO:0007669"/>
    <property type="project" value="InterPro"/>
</dbReference>
<dbReference type="EMBL" id="VOHE01000001">
    <property type="protein sequence ID" value="TWT21641.1"/>
    <property type="molecule type" value="Genomic_DNA"/>
</dbReference>
<dbReference type="SMART" id="SM00474">
    <property type="entry name" value="35EXOc"/>
    <property type="match status" value="1"/>
</dbReference>
<evidence type="ECO:0000256" key="1">
    <source>
        <dbReference type="ARBA" id="ARBA00022490"/>
    </source>
</evidence>
<dbReference type="OrthoDB" id="9800549at2"/>
<feature type="domain" description="HRDC" evidence="6">
    <location>
        <begin position="217"/>
        <end position="297"/>
    </location>
</feature>
<dbReference type="Proteomes" id="UP000315949">
    <property type="component" value="Unassembled WGS sequence"/>
</dbReference>
<keyword evidence="1" id="KW-0963">Cytoplasm</keyword>
<dbReference type="PANTHER" id="PTHR47649:SF1">
    <property type="entry name" value="RIBONUCLEASE D"/>
    <property type="match status" value="1"/>
</dbReference>
<evidence type="ECO:0000259" key="6">
    <source>
        <dbReference type="PROSITE" id="PS50967"/>
    </source>
</evidence>
<proteinExistence type="predicted"/>
<comment type="caution">
    <text evidence="7">The sequence shown here is derived from an EMBL/GenBank/DDBJ whole genome shotgun (WGS) entry which is preliminary data.</text>
</comment>
<reference evidence="7 8" key="1">
    <citation type="submission" date="2019-07" db="EMBL/GenBank/DDBJ databases">
        <title>Luteimonas sp. YD-1 nov., isolated from acidic soil.</title>
        <authorList>
            <person name="Zhou J."/>
        </authorList>
    </citation>
    <scope>NUCLEOTIDE SEQUENCE [LARGE SCALE GENOMIC DNA]</scope>
    <source>
        <strain evidence="7 8">YD-1</strain>
    </source>
</reference>
<accession>A0A5C5U5L7</accession>
<dbReference type="InterPro" id="IPR012337">
    <property type="entry name" value="RNaseH-like_sf"/>
</dbReference>
<dbReference type="Gene3D" id="3.30.420.10">
    <property type="entry name" value="Ribonuclease H-like superfamily/Ribonuclease H"/>
    <property type="match status" value="1"/>
</dbReference>
<evidence type="ECO:0000256" key="4">
    <source>
        <dbReference type="ARBA" id="ARBA00022801"/>
    </source>
</evidence>
<dbReference type="Gene3D" id="1.10.150.80">
    <property type="entry name" value="HRDC domain"/>
    <property type="match status" value="2"/>
</dbReference>
<evidence type="ECO:0000313" key="7">
    <source>
        <dbReference type="EMBL" id="TWT21641.1"/>
    </source>
</evidence>
<dbReference type="GO" id="GO:0008033">
    <property type="term" value="P:tRNA processing"/>
    <property type="evidence" value="ECO:0007669"/>
    <property type="project" value="UniProtKB-KW"/>
</dbReference>
<organism evidence="7 8">
    <name type="scientific">Luteimonas wenzhouensis</name>
    <dbReference type="NCBI Taxonomy" id="2599615"/>
    <lineage>
        <taxon>Bacteria</taxon>
        <taxon>Pseudomonadati</taxon>
        <taxon>Pseudomonadota</taxon>
        <taxon>Gammaproteobacteria</taxon>
        <taxon>Lysobacterales</taxon>
        <taxon>Lysobacteraceae</taxon>
        <taxon>Luteimonas</taxon>
    </lineage>
</organism>
<dbReference type="SUPFAM" id="SSF47819">
    <property type="entry name" value="HRDC-like"/>
    <property type="match status" value="2"/>
</dbReference>
<keyword evidence="3" id="KW-0540">Nuclease</keyword>
<protein>
    <submittedName>
        <fullName evidence="7">Ribonuclease D</fullName>
        <ecNumber evidence="7">3.1.13.5</ecNumber>
    </submittedName>
</protein>
<keyword evidence="4 7" id="KW-0378">Hydrolase</keyword>